<keyword evidence="7" id="KW-0539">Nucleus</keyword>
<accession>A0A9N9S7P6</accession>
<gene>
    <name evidence="10" type="ORF">PHAECO_LOCUS77</name>
</gene>
<dbReference type="EMBL" id="OU896707">
    <property type="protein sequence ID" value="CAG9812558.1"/>
    <property type="molecule type" value="Genomic_DNA"/>
</dbReference>
<keyword evidence="6" id="KW-0653">Protein transport</keyword>
<evidence type="ECO:0000256" key="5">
    <source>
        <dbReference type="ARBA" id="ARBA00022490"/>
    </source>
</evidence>
<reference evidence="10" key="2">
    <citation type="submission" date="2022-10" db="EMBL/GenBank/DDBJ databases">
        <authorList>
            <consortium name="ENA_rothamsted_submissions"/>
            <consortium name="culmorum"/>
            <person name="King R."/>
        </authorList>
    </citation>
    <scope>NUCLEOTIDE SEQUENCE</scope>
</reference>
<dbReference type="GO" id="GO:0005634">
    <property type="term" value="C:nucleus"/>
    <property type="evidence" value="ECO:0007669"/>
    <property type="project" value="UniProtKB-SubCell"/>
</dbReference>
<dbReference type="InterPro" id="IPR011989">
    <property type="entry name" value="ARM-like"/>
</dbReference>
<dbReference type="PANTHER" id="PTHR21452:SF4">
    <property type="entry name" value="EXPORTIN-6"/>
    <property type="match status" value="1"/>
</dbReference>
<evidence type="ECO:0000256" key="6">
    <source>
        <dbReference type="ARBA" id="ARBA00022927"/>
    </source>
</evidence>
<feature type="region of interest" description="Disordered" evidence="8">
    <location>
        <begin position="176"/>
        <end position="213"/>
    </location>
</feature>
<dbReference type="Proteomes" id="UP001153737">
    <property type="component" value="Chromosome 1"/>
</dbReference>
<evidence type="ECO:0000256" key="3">
    <source>
        <dbReference type="ARBA" id="ARBA00009466"/>
    </source>
</evidence>
<evidence type="ECO:0000256" key="7">
    <source>
        <dbReference type="ARBA" id="ARBA00023242"/>
    </source>
</evidence>
<dbReference type="GO" id="GO:0005049">
    <property type="term" value="F:nuclear export signal receptor activity"/>
    <property type="evidence" value="ECO:0007669"/>
    <property type="project" value="InterPro"/>
</dbReference>
<evidence type="ECO:0000256" key="2">
    <source>
        <dbReference type="ARBA" id="ARBA00004496"/>
    </source>
</evidence>
<dbReference type="AlphaFoldDB" id="A0A9N9S7P6"/>
<feature type="domain" description="Importin N-terminal" evidence="9">
    <location>
        <begin position="10"/>
        <end position="76"/>
    </location>
</feature>
<keyword evidence="4" id="KW-0813">Transport</keyword>
<dbReference type="PROSITE" id="PS50166">
    <property type="entry name" value="IMPORTIN_B_NT"/>
    <property type="match status" value="1"/>
</dbReference>
<dbReference type="InterPro" id="IPR001494">
    <property type="entry name" value="Importin-beta_N"/>
</dbReference>
<dbReference type="InterPro" id="IPR040016">
    <property type="entry name" value="XPO6"/>
</dbReference>
<keyword evidence="5" id="KW-0963">Cytoplasm</keyword>
<dbReference type="InterPro" id="IPR016024">
    <property type="entry name" value="ARM-type_fold"/>
</dbReference>
<evidence type="ECO:0000259" key="9">
    <source>
        <dbReference type="PROSITE" id="PS50166"/>
    </source>
</evidence>
<evidence type="ECO:0000313" key="10">
    <source>
        <dbReference type="EMBL" id="CAG9812558.1"/>
    </source>
</evidence>
<organism evidence="10 11">
    <name type="scientific">Phaedon cochleariae</name>
    <name type="common">Mustard beetle</name>
    <dbReference type="NCBI Taxonomy" id="80249"/>
    <lineage>
        <taxon>Eukaryota</taxon>
        <taxon>Metazoa</taxon>
        <taxon>Ecdysozoa</taxon>
        <taxon>Arthropoda</taxon>
        <taxon>Hexapoda</taxon>
        <taxon>Insecta</taxon>
        <taxon>Pterygota</taxon>
        <taxon>Neoptera</taxon>
        <taxon>Endopterygota</taxon>
        <taxon>Coleoptera</taxon>
        <taxon>Polyphaga</taxon>
        <taxon>Cucujiformia</taxon>
        <taxon>Chrysomeloidea</taxon>
        <taxon>Chrysomelidae</taxon>
        <taxon>Chrysomelinae</taxon>
        <taxon>Chrysomelini</taxon>
        <taxon>Phaedon</taxon>
    </lineage>
</organism>
<feature type="compositionally biased region" description="Pro residues" evidence="8">
    <location>
        <begin position="185"/>
        <end position="201"/>
    </location>
</feature>
<proteinExistence type="inferred from homology"/>
<dbReference type="Pfam" id="PF08389">
    <property type="entry name" value="Xpo1"/>
    <property type="match status" value="1"/>
</dbReference>
<protein>
    <recommendedName>
        <fullName evidence="9">Importin N-terminal domain-containing protein</fullName>
    </recommendedName>
</protein>
<evidence type="ECO:0000256" key="1">
    <source>
        <dbReference type="ARBA" id="ARBA00004123"/>
    </source>
</evidence>
<evidence type="ECO:0000256" key="4">
    <source>
        <dbReference type="ARBA" id="ARBA00022448"/>
    </source>
</evidence>
<evidence type="ECO:0000256" key="8">
    <source>
        <dbReference type="SAM" id="MobiDB-lite"/>
    </source>
</evidence>
<dbReference type="GO" id="GO:0005737">
    <property type="term" value="C:cytoplasm"/>
    <property type="evidence" value="ECO:0007669"/>
    <property type="project" value="UniProtKB-SubCell"/>
</dbReference>
<dbReference type="InterPro" id="IPR013598">
    <property type="entry name" value="Exportin-1/Importin-b-like"/>
</dbReference>
<reference evidence="10" key="1">
    <citation type="submission" date="2022-01" db="EMBL/GenBank/DDBJ databases">
        <authorList>
            <person name="King R."/>
        </authorList>
    </citation>
    <scope>NUCLEOTIDE SEQUENCE</scope>
</reference>
<dbReference type="GO" id="GO:0031267">
    <property type="term" value="F:small GTPase binding"/>
    <property type="evidence" value="ECO:0007669"/>
    <property type="project" value="InterPro"/>
</dbReference>
<evidence type="ECO:0000313" key="11">
    <source>
        <dbReference type="Proteomes" id="UP001153737"/>
    </source>
</evidence>
<dbReference type="OrthoDB" id="410592at2759"/>
<dbReference type="Pfam" id="PF03810">
    <property type="entry name" value="IBN_N"/>
    <property type="match status" value="1"/>
</dbReference>
<dbReference type="PANTHER" id="PTHR21452">
    <property type="entry name" value="EXPORTIN-6"/>
    <property type="match status" value="1"/>
</dbReference>
<dbReference type="GO" id="GO:0006611">
    <property type="term" value="P:protein export from nucleus"/>
    <property type="evidence" value="ECO:0007669"/>
    <property type="project" value="InterPro"/>
</dbReference>
<comment type="similarity">
    <text evidence="3">Belongs to the exportin family.</text>
</comment>
<comment type="subcellular location">
    <subcellularLocation>
        <location evidence="2">Cytoplasm</location>
    </subcellularLocation>
    <subcellularLocation>
        <location evidence="1">Nucleus</location>
    </subcellularLocation>
</comment>
<dbReference type="Gene3D" id="1.25.10.10">
    <property type="entry name" value="Leucine-rich Repeat Variant"/>
    <property type="match status" value="1"/>
</dbReference>
<keyword evidence="11" id="KW-1185">Reference proteome</keyword>
<sequence>MTNNNRKHEIESQLNYFKTLPCLSNYCVYFIMNTTSQYVKMFALCTLETVITQQWSNIEWSSKEEVKNTIQNCFVEQGLISPHYLRHKYSKLLIEIARHDWPGFYPNFFNNIVELLKTDGNQLIGLVLLRMTSEEFMGIQAMFKDSDRKQEIVRLLHQHIPEVLEILENILENLGSKPRHTSTATPPPSPAHPSSSPPPAVQPAAHSGTGGPFRRIDDKALAKEALQTVQHLFTWVPFQIIPRRMIEAVFGFTIVSSYSQDDDDMCVLAMSTLNELLYRKCIPPESHEFFVQLYHQIMGWLRELTSSSNRIDTMDPAFMEKLSELLILMIEHHMWRLESDPEFTMVEFLSPLFQLTMQFTVVQSYLCCLSVWAAFMKQMKQQNVKKYSEVFVGLITALLKKFQFTYNSSQLNLIDDKLLDEDNQTEWQVFFKSTVEVIAMVAEFSPHDTFSLVIAPWKICYDIFRNMEHAVDYQTQTLKFQISETEKLGYVLKDFSSLTQTLTRLASVYIDSDSENQGQLSMPIMNSLFEKILECASIINKVRFYDLKIGDSRITECFIEIQGQLLAALKILLARTTRKNDNVENIDPLLDFTLPLLRSRPAAPPRIAHSASYLSLGLSDVTFAPHVVVMPQNDNIENIDPLLDLTLPLLRSRPAAPPRIAHSAAHLFLGLSDAAFAPHVVVLPQVGQFVAEAPMLRFADADTASVVCKAVSNLLLKSWGNLSQADSEQRSAMVNTFFDRLTNDFRSLSPITPEESVRTVVERTLPSLSIITENCQNLPMASKKLMAAAIRPTVQHALYLFPTFVRYKEISNHILIFFLNVMGVLQQQLGVEDTKNAVQVFLQVTMNEHQEGTMTSLDKLVQILQLVVEAPGNAWKTFLPGVLQLCMESVYPLVVSQAGNCPDVFAALLALLYRLGYSPGCSDSEIGPDHPQKPEQLLAILQVFGQALLQQDMNIFRLSLVALEDLNGKWKLYHKFLTVLIKCLLDKSQSSLSEDIQVVVYNMAAVNFDEFFSAFLVRFVQNMEGVTPQQCEILLRNFVHNHDKDLPTFVNNLQNFVKEAQHYRMCNMSSSNHDH</sequence>
<name>A0A9N9S7P6_PHACE</name>
<dbReference type="SUPFAM" id="SSF48371">
    <property type="entry name" value="ARM repeat"/>
    <property type="match status" value="1"/>
</dbReference>